<feature type="domain" description="Glycosyltransferase 2-like" evidence="8">
    <location>
        <begin position="329"/>
        <end position="516"/>
    </location>
</feature>
<dbReference type="InterPro" id="IPR001173">
    <property type="entry name" value="Glyco_trans_2-like"/>
</dbReference>
<organism evidence="9">
    <name type="scientific">Methylobacterium bullatum</name>
    <dbReference type="NCBI Taxonomy" id="570505"/>
    <lineage>
        <taxon>Bacteria</taxon>
        <taxon>Pseudomonadati</taxon>
        <taxon>Pseudomonadota</taxon>
        <taxon>Alphaproteobacteria</taxon>
        <taxon>Hyphomicrobiales</taxon>
        <taxon>Methylobacteriaceae</taxon>
        <taxon>Methylobacterium</taxon>
    </lineage>
</organism>
<keyword evidence="6 7" id="KW-0472">Membrane</keyword>
<evidence type="ECO:0000313" key="9">
    <source>
        <dbReference type="EMBL" id="CAA2105119.1"/>
    </source>
</evidence>
<dbReference type="PANTHER" id="PTHR43867:SF2">
    <property type="entry name" value="CELLULOSE SYNTHASE CATALYTIC SUBUNIT A [UDP-FORMING]"/>
    <property type="match status" value="1"/>
</dbReference>
<evidence type="ECO:0000256" key="3">
    <source>
        <dbReference type="ARBA" id="ARBA00022679"/>
    </source>
</evidence>
<dbReference type="Gene3D" id="3.90.550.10">
    <property type="entry name" value="Spore Coat Polysaccharide Biosynthesis Protein SpsA, Chain A"/>
    <property type="match status" value="1"/>
</dbReference>
<proteinExistence type="predicted"/>
<dbReference type="InterPro" id="IPR029044">
    <property type="entry name" value="Nucleotide-diphossugar_trans"/>
</dbReference>
<accession>A0A679J1S2</accession>
<dbReference type="EC" id="2.4.1.-" evidence="9"/>
<name>A0A679J1S2_9HYPH</name>
<keyword evidence="3 9" id="KW-0808">Transferase</keyword>
<feature type="transmembrane region" description="Helical" evidence="7">
    <location>
        <begin position="164"/>
        <end position="188"/>
    </location>
</feature>
<evidence type="ECO:0000256" key="5">
    <source>
        <dbReference type="ARBA" id="ARBA00022989"/>
    </source>
</evidence>
<gene>
    <name evidence="9" type="ORF">MBUL_03033</name>
</gene>
<evidence type="ECO:0000256" key="6">
    <source>
        <dbReference type="ARBA" id="ARBA00023136"/>
    </source>
</evidence>
<evidence type="ECO:0000259" key="8">
    <source>
        <dbReference type="Pfam" id="PF13632"/>
    </source>
</evidence>
<evidence type="ECO:0000256" key="1">
    <source>
        <dbReference type="ARBA" id="ARBA00004141"/>
    </source>
</evidence>
<evidence type="ECO:0000256" key="4">
    <source>
        <dbReference type="ARBA" id="ARBA00022692"/>
    </source>
</evidence>
<protein>
    <submittedName>
        <fullName evidence="9">Beta-monoglucosyldiacylglycerol synthase</fullName>
        <ecNumber evidence="9">2.4.1.-</ecNumber>
    </submittedName>
</protein>
<keyword evidence="5 7" id="KW-1133">Transmembrane helix</keyword>
<evidence type="ECO:0000256" key="2">
    <source>
        <dbReference type="ARBA" id="ARBA00022676"/>
    </source>
</evidence>
<keyword evidence="4 7" id="KW-0812">Transmembrane</keyword>
<dbReference type="AlphaFoldDB" id="A0A679J1S2"/>
<dbReference type="GO" id="GO:0016757">
    <property type="term" value="F:glycosyltransferase activity"/>
    <property type="evidence" value="ECO:0007669"/>
    <property type="project" value="UniProtKB-KW"/>
</dbReference>
<feature type="transmembrane region" description="Helical" evidence="7">
    <location>
        <begin position="532"/>
        <end position="556"/>
    </location>
</feature>
<feature type="transmembrane region" description="Helical" evidence="7">
    <location>
        <begin position="491"/>
        <end position="512"/>
    </location>
</feature>
<feature type="transmembrane region" description="Helical" evidence="7">
    <location>
        <begin position="194"/>
        <end position="214"/>
    </location>
</feature>
<feature type="transmembrane region" description="Helical" evidence="7">
    <location>
        <begin position="568"/>
        <end position="587"/>
    </location>
</feature>
<dbReference type="InterPro" id="IPR050321">
    <property type="entry name" value="Glycosyltr_2/OpgH_subfam"/>
</dbReference>
<sequence>MSILGFRSLRGETVALSPEIAFLLSHAASPMLLAKAAALARASGTDASTALIQSGLMEEERFYRALALTLGARYLGAPLPLGAGARFPDSVVAGVAPLDPGTGAAFVYAPRGRAVVELLEGRSPTGLMPAITTPTALRHAIFAQRSVGVAAHASDDLLRRRPDWAYNAVPVAPLLSLAGLIFGAFLFALACLPAFLVTAAWVLVQVGFLVLLTFRVAAIGPTGRIAPEPTPGQSMSDIDLPVYTVFVALYREAAVVPRLLQALTRFDYPVAKLDIKLLTEADDAATEGALARLVLPAHVEVVVVPPGLPKTKPRALNAALPLARGSCLVVYDAEDVPDPGQLRAAAEAFARASPRTACLQGRLVIDNARDSWLTRCFALEYTALFDVLGPALAAWRLPTPLGGTSTHFRTHILRAVYGWDAWNVTEDADLGLRLARAGYDVGDLPSNTIEEAPARYKAWLNQRTRWMKGFLQTSLTHGRTPLVTFRELGPLASLCAIALIPGTVASALAYPFLMLPAVVSLWPSRIQAGSDFWSNLPTGAAITVLVSGFVAMLLPAYIGCRRRGWHDLVPFVPLLPAYFLLVSLAAWRGVIELILAPDRWNKTEHGLSRTSRSGALTPHPPR</sequence>
<keyword evidence="2 9" id="KW-0328">Glycosyltransferase</keyword>
<dbReference type="PANTHER" id="PTHR43867">
    <property type="entry name" value="CELLULOSE SYNTHASE CATALYTIC SUBUNIT A [UDP-FORMING]"/>
    <property type="match status" value="1"/>
</dbReference>
<comment type="subcellular location">
    <subcellularLocation>
        <location evidence="1">Membrane</location>
        <topology evidence="1">Multi-pass membrane protein</topology>
    </subcellularLocation>
</comment>
<dbReference type="GO" id="GO:0016020">
    <property type="term" value="C:membrane"/>
    <property type="evidence" value="ECO:0007669"/>
    <property type="project" value="UniProtKB-SubCell"/>
</dbReference>
<evidence type="ECO:0000256" key="7">
    <source>
        <dbReference type="SAM" id="Phobius"/>
    </source>
</evidence>
<reference evidence="9" key="1">
    <citation type="submission" date="2019-12" db="EMBL/GenBank/DDBJ databases">
        <authorList>
            <person name="Cremers G."/>
        </authorList>
    </citation>
    <scope>NUCLEOTIDE SEQUENCE</scope>
    <source>
        <strain evidence="9">Mbul1</strain>
    </source>
</reference>
<dbReference type="Pfam" id="PF13632">
    <property type="entry name" value="Glyco_trans_2_3"/>
    <property type="match status" value="1"/>
</dbReference>
<dbReference type="SUPFAM" id="SSF53448">
    <property type="entry name" value="Nucleotide-diphospho-sugar transferases"/>
    <property type="match status" value="1"/>
</dbReference>
<dbReference type="EMBL" id="LR743504">
    <property type="protein sequence ID" value="CAA2105119.1"/>
    <property type="molecule type" value="Genomic_DNA"/>
</dbReference>